<dbReference type="GO" id="GO:0004515">
    <property type="term" value="F:nicotinate-nucleotide adenylyltransferase activity"/>
    <property type="evidence" value="ECO:0007669"/>
    <property type="project" value="UniProtKB-EC"/>
</dbReference>
<protein>
    <recommendedName>
        <fullName evidence="7">Nicotinamide-nucleotide adenylyltransferase</fullName>
        <ecNumber evidence="7">2.7.7.1</ecNumber>
        <ecNumber evidence="7">2.7.7.18</ecNumber>
    </recommendedName>
</protein>
<name>A0A0N5D4V0_THECL</name>
<comment type="pathway">
    <text evidence="7">Cofactor biosynthesis; NAD(+) biosynthesis; NAD(+) from nicotinamide D-ribonucleotide: step 1/1.</text>
</comment>
<evidence type="ECO:0000313" key="9">
    <source>
        <dbReference type="EMBL" id="VDN05513.1"/>
    </source>
</evidence>
<gene>
    <name evidence="9" type="ORF">TCLT_LOCUS8000</name>
</gene>
<evidence type="ECO:0000256" key="3">
    <source>
        <dbReference type="ARBA" id="ARBA00022695"/>
    </source>
</evidence>
<sequence length="235" mass="26413">MSTLEGARVSLLACGSYNPPTIMHLRMFESARSFLECRCGCEVVEGILSPVADYFGKPDLLPAAHRLKMSDLAVKTSSWIRVDPWECTQSHWTRTLSVLKHFKQVLNCNFNGKRLMLLCGGDVVDSFKQIKPSGDYLWEPSDVAAIIRDFGLVVLARENTNPLNTLSQLGYNGHCLKNVVVFEDPVMPNNISSTRLRAAIRRGESIKYCTTDAVIEYIAKHELYLPRNNRTSSFP</sequence>
<feature type="domain" description="Cytidyltransferase-like" evidence="8">
    <location>
        <begin position="12"/>
        <end position="198"/>
    </location>
</feature>
<keyword evidence="4 7" id="KW-0547">Nucleotide-binding</keyword>
<reference evidence="11" key="1">
    <citation type="submission" date="2017-02" db="UniProtKB">
        <authorList>
            <consortium name="WormBaseParasite"/>
        </authorList>
    </citation>
    <scope>IDENTIFICATION</scope>
</reference>
<proteinExistence type="inferred from homology"/>
<dbReference type="EC" id="2.7.7.1" evidence="7"/>
<organism evidence="11">
    <name type="scientific">Thelazia callipaeda</name>
    <name type="common">Oriental eyeworm</name>
    <name type="synonym">Parasitic nematode</name>
    <dbReference type="NCBI Taxonomy" id="103827"/>
    <lineage>
        <taxon>Eukaryota</taxon>
        <taxon>Metazoa</taxon>
        <taxon>Ecdysozoa</taxon>
        <taxon>Nematoda</taxon>
        <taxon>Chromadorea</taxon>
        <taxon>Rhabditida</taxon>
        <taxon>Spirurina</taxon>
        <taxon>Spiruromorpha</taxon>
        <taxon>Thelazioidea</taxon>
        <taxon>Thelaziidae</taxon>
        <taxon>Thelazia</taxon>
    </lineage>
</organism>
<keyword evidence="2 7" id="KW-0808">Transferase</keyword>
<comment type="similarity">
    <text evidence="7">Belongs to the eukaryotic NMN adenylyltransferase family.</text>
</comment>
<dbReference type="Proteomes" id="UP000276776">
    <property type="component" value="Unassembled WGS sequence"/>
</dbReference>
<evidence type="ECO:0000313" key="11">
    <source>
        <dbReference type="WBParaSite" id="TCLT_0000801101-mRNA-1"/>
    </source>
</evidence>
<reference evidence="9 10" key="2">
    <citation type="submission" date="2018-11" db="EMBL/GenBank/DDBJ databases">
        <authorList>
            <consortium name="Pathogen Informatics"/>
        </authorList>
    </citation>
    <scope>NUCLEOTIDE SEQUENCE [LARGE SCALE GENOMIC DNA]</scope>
</reference>
<accession>A0A0N5D4V0</accession>
<dbReference type="InterPro" id="IPR014729">
    <property type="entry name" value="Rossmann-like_a/b/a_fold"/>
</dbReference>
<comment type="catalytic activity">
    <reaction evidence="7">
        <text>nicotinate beta-D-ribonucleotide + ATP + H(+) = deamido-NAD(+) + diphosphate</text>
        <dbReference type="Rhea" id="RHEA:22860"/>
        <dbReference type="ChEBI" id="CHEBI:15378"/>
        <dbReference type="ChEBI" id="CHEBI:30616"/>
        <dbReference type="ChEBI" id="CHEBI:33019"/>
        <dbReference type="ChEBI" id="CHEBI:57502"/>
        <dbReference type="ChEBI" id="CHEBI:58437"/>
        <dbReference type="EC" id="2.7.7.18"/>
    </reaction>
</comment>
<dbReference type="GO" id="GO:0005524">
    <property type="term" value="F:ATP binding"/>
    <property type="evidence" value="ECO:0007669"/>
    <property type="project" value="UniProtKB-KW"/>
</dbReference>
<dbReference type="OrthoDB" id="422187at2759"/>
<comment type="catalytic activity">
    <reaction evidence="7">
        <text>beta-nicotinamide D-ribonucleotide + ATP + H(+) = diphosphate + NAD(+)</text>
        <dbReference type="Rhea" id="RHEA:21360"/>
        <dbReference type="ChEBI" id="CHEBI:14649"/>
        <dbReference type="ChEBI" id="CHEBI:15378"/>
        <dbReference type="ChEBI" id="CHEBI:30616"/>
        <dbReference type="ChEBI" id="CHEBI:33019"/>
        <dbReference type="ChEBI" id="CHEBI:57540"/>
        <dbReference type="EC" id="2.7.7.1"/>
    </reaction>
</comment>
<evidence type="ECO:0000259" key="8">
    <source>
        <dbReference type="Pfam" id="PF01467"/>
    </source>
</evidence>
<dbReference type="WBParaSite" id="TCLT_0000801101-mRNA-1">
    <property type="protein sequence ID" value="TCLT_0000801101-mRNA-1"/>
    <property type="gene ID" value="TCLT_0000801101"/>
</dbReference>
<dbReference type="InterPro" id="IPR051182">
    <property type="entry name" value="Euk_NMN_adenylyltrnsfrase"/>
</dbReference>
<dbReference type="SUPFAM" id="SSF52374">
    <property type="entry name" value="Nucleotidylyl transferase"/>
    <property type="match status" value="1"/>
</dbReference>
<evidence type="ECO:0000256" key="4">
    <source>
        <dbReference type="ARBA" id="ARBA00022741"/>
    </source>
</evidence>
<evidence type="ECO:0000256" key="2">
    <source>
        <dbReference type="ARBA" id="ARBA00022679"/>
    </source>
</evidence>
<dbReference type="AlphaFoldDB" id="A0A0N5D4V0"/>
<evidence type="ECO:0000256" key="1">
    <source>
        <dbReference type="ARBA" id="ARBA00022642"/>
    </source>
</evidence>
<dbReference type="EMBL" id="UYYF01004568">
    <property type="protein sequence ID" value="VDN05513.1"/>
    <property type="molecule type" value="Genomic_DNA"/>
</dbReference>
<dbReference type="PANTHER" id="PTHR12039:SF0">
    <property type="entry name" value="NICOTINAMIDE-NUCLEOTIDE ADENYLYLTRANSFERASE"/>
    <property type="match status" value="1"/>
</dbReference>
<dbReference type="GO" id="GO:0000309">
    <property type="term" value="F:nicotinamide-nucleotide adenylyltransferase activity"/>
    <property type="evidence" value="ECO:0007669"/>
    <property type="project" value="UniProtKB-EC"/>
</dbReference>
<evidence type="ECO:0000256" key="7">
    <source>
        <dbReference type="RuleBase" id="RU362021"/>
    </source>
</evidence>
<dbReference type="InterPro" id="IPR005248">
    <property type="entry name" value="NadD/NMNAT"/>
</dbReference>
<keyword evidence="10" id="KW-1185">Reference proteome</keyword>
<evidence type="ECO:0000313" key="10">
    <source>
        <dbReference type="Proteomes" id="UP000276776"/>
    </source>
</evidence>
<dbReference type="UniPathway" id="UPA00253">
    <property type="reaction ID" value="UER00600"/>
</dbReference>
<keyword evidence="3 7" id="KW-0548">Nucleotidyltransferase</keyword>
<dbReference type="GO" id="GO:0009435">
    <property type="term" value="P:NAD+ biosynthetic process"/>
    <property type="evidence" value="ECO:0007669"/>
    <property type="project" value="UniProtKB-UniPathway"/>
</dbReference>
<dbReference type="OMA" id="HFDYELN"/>
<keyword evidence="5 7" id="KW-0067">ATP-binding</keyword>
<dbReference type="Pfam" id="PF01467">
    <property type="entry name" value="CTP_transf_like"/>
    <property type="match status" value="1"/>
</dbReference>
<evidence type="ECO:0000256" key="5">
    <source>
        <dbReference type="ARBA" id="ARBA00022840"/>
    </source>
</evidence>
<dbReference type="InterPro" id="IPR004821">
    <property type="entry name" value="Cyt_trans-like"/>
</dbReference>
<dbReference type="EC" id="2.7.7.18" evidence="7"/>
<dbReference type="NCBIfam" id="TIGR00482">
    <property type="entry name" value="nicotinate (nicotinamide) nucleotide adenylyltransferase"/>
    <property type="match status" value="1"/>
</dbReference>
<evidence type="ECO:0000256" key="6">
    <source>
        <dbReference type="ARBA" id="ARBA00023027"/>
    </source>
</evidence>
<keyword evidence="6 7" id="KW-0520">NAD</keyword>
<keyword evidence="1 7" id="KW-0662">Pyridine nucleotide biosynthesis</keyword>
<dbReference type="STRING" id="103827.A0A0N5D4V0"/>
<dbReference type="Gene3D" id="3.40.50.620">
    <property type="entry name" value="HUPs"/>
    <property type="match status" value="1"/>
</dbReference>
<dbReference type="PANTHER" id="PTHR12039">
    <property type="entry name" value="NICOTINAMIDE MONONUCLEOTIDE ADENYLYLTRANSFERASE"/>
    <property type="match status" value="1"/>
</dbReference>